<feature type="transmembrane region" description="Helical" evidence="7">
    <location>
        <begin position="61"/>
        <end position="83"/>
    </location>
</feature>
<dbReference type="STRING" id="482461.SAMN05216244_3777"/>
<feature type="transmembrane region" description="Helical" evidence="7">
    <location>
        <begin position="34"/>
        <end position="55"/>
    </location>
</feature>
<evidence type="ECO:0000256" key="4">
    <source>
        <dbReference type="ARBA" id="ARBA00022692"/>
    </source>
</evidence>
<evidence type="ECO:0000256" key="3">
    <source>
        <dbReference type="ARBA" id="ARBA00022475"/>
    </source>
</evidence>
<keyword evidence="6 7" id="KW-0472">Membrane</keyword>
<feature type="transmembrane region" description="Helical" evidence="7">
    <location>
        <begin position="283"/>
        <end position="302"/>
    </location>
</feature>
<keyword evidence="3" id="KW-1003">Cell membrane</keyword>
<dbReference type="PANTHER" id="PTHR36838">
    <property type="entry name" value="AUXIN EFFLUX CARRIER FAMILY PROTEIN"/>
    <property type="match status" value="1"/>
</dbReference>
<dbReference type="Pfam" id="PF03547">
    <property type="entry name" value="Mem_trans"/>
    <property type="match status" value="1"/>
</dbReference>
<dbReference type="InterPro" id="IPR004776">
    <property type="entry name" value="Mem_transp_PIN-like"/>
</dbReference>
<feature type="transmembrane region" description="Helical" evidence="7">
    <location>
        <begin position="161"/>
        <end position="180"/>
    </location>
</feature>
<accession>A0A1G9X6Z8</accession>
<feature type="transmembrane region" description="Helical" evidence="7">
    <location>
        <begin position="95"/>
        <end position="116"/>
    </location>
</feature>
<comment type="subcellular location">
    <subcellularLocation>
        <location evidence="1">Membrane</location>
        <topology evidence="1">Multi-pass membrane protein</topology>
    </subcellularLocation>
</comment>
<keyword evidence="9" id="KW-1185">Reference proteome</keyword>
<evidence type="ECO:0008006" key="10">
    <source>
        <dbReference type="Google" id="ProtNLM"/>
    </source>
</evidence>
<organism evidence="8 9">
    <name type="scientific">Sediminibacillus halophilus</name>
    <dbReference type="NCBI Taxonomy" id="482461"/>
    <lineage>
        <taxon>Bacteria</taxon>
        <taxon>Bacillati</taxon>
        <taxon>Bacillota</taxon>
        <taxon>Bacilli</taxon>
        <taxon>Bacillales</taxon>
        <taxon>Bacillaceae</taxon>
        <taxon>Sediminibacillus</taxon>
    </lineage>
</organism>
<feature type="transmembrane region" description="Helical" evidence="7">
    <location>
        <begin position="249"/>
        <end position="271"/>
    </location>
</feature>
<evidence type="ECO:0000256" key="7">
    <source>
        <dbReference type="SAM" id="Phobius"/>
    </source>
</evidence>
<dbReference type="PANTHER" id="PTHR36838:SF3">
    <property type="entry name" value="TRANSPORTER AUXIN EFFLUX CARRIER EC FAMILY"/>
    <property type="match status" value="1"/>
</dbReference>
<gene>
    <name evidence="8" type="ORF">SAMN05216244_3777</name>
</gene>
<feature type="transmembrane region" description="Helical" evidence="7">
    <location>
        <begin position="6"/>
        <end position="22"/>
    </location>
</feature>
<reference evidence="9" key="1">
    <citation type="submission" date="2016-10" db="EMBL/GenBank/DDBJ databases">
        <authorList>
            <person name="Varghese N."/>
            <person name="Submissions S."/>
        </authorList>
    </citation>
    <scope>NUCLEOTIDE SEQUENCE [LARGE SCALE GENOMIC DNA]</scope>
    <source>
        <strain evidence="9">CGMCC 1.6199</strain>
    </source>
</reference>
<evidence type="ECO:0000256" key="1">
    <source>
        <dbReference type="ARBA" id="ARBA00004141"/>
    </source>
</evidence>
<proteinExistence type="predicted"/>
<sequence>MDSFNQQFLYSISIIILGYILKRFDIIREREGEGLTRLVLNVTLPCLLIVSFSEIVIDPSLFLLVIIAFVYGCLMAFLGSIVFRNEGSFNKGMLLMTLPGFNIGLFAFPLVEGIWGSEGLKYFGMFDAGNAFVIFGLNYIVATYFASGDVKPDFKAMTNKIFKSIPLMTYILVCTINLLGLQLPDFALGVAGTISQANMPLSLLILGIYLNLQFDKSNLKIIAKFLIFRYSTGIAVGSCLFWLLPFEDLFKYTLLIALILPTAATSLAYSVEFRYDTKLVGTIANITIIISFVLLWLIANLVL</sequence>
<dbReference type="OrthoDB" id="3238334at2"/>
<dbReference type="GO" id="GO:0016020">
    <property type="term" value="C:membrane"/>
    <property type="evidence" value="ECO:0007669"/>
    <property type="project" value="UniProtKB-SubCell"/>
</dbReference>
<name>A0A1G9X6Z8_9BACI</name>
<keyword evidence="2" id="KW-0813">Transport</keyword>
<dbReference type="Proteomes" id="UP000182347">
    <property type="component" value="Unassembled WGS sequence"/>
</dbReference>
<dbReference type="EMBL" id="FNHF01000006">
    <property type="protein sequence ID" value="SDM92467.1"/>
    <property type="molecule type" value="Genomic_DNA"/>
</dbReference>
<feature type="transmembrane region" description="Helical" evidence="7">
    <location>
        <begin position="186"/>
        <end position="209"/>
    </location>
</feature>
<dbReference type="GO" id="GO:0055085">
    <property type="term" value="P:transmembrane transport"/>
    <property type="evidence" value="ECO:0007669"/>
    <property type="project" value="InterPro"/>
</dbReference>
<dbReference type="RefSeq" id="WP_074600765.1">
    <property type="nucleotide sequence ID" value="NZ_FNHF01000006.1"/>
</dbReference>
<evidence type="ECO:0000313" key="8">
    <source>
        <dbReference type="EMBL" id="SDM92467.1"/>
    </source>
</evidence>
<evidence type="ECO:0000256" key="2">
    <source>
        <dbReference type="ARBA" id="ARBA00022448"/>
    </source>
</evidence>
<evidence type="ECO:0000256" key="5">
    <source>
        <dbReference type="ARBA" id="ARBA00022989"/>
    </source>
</evidence>
<feature type="transmembrane region" description="Helical" evidence="7">
    <location>
        <begin position="221"/>
        <end position="243"/>
    </location>
</feature>
<evidence type="ECO:0000256" key="6">
    <source>
        <dbReference type="ARBA" id="ARBA00023136"/>
    </source>
</evidence>
<evidence type="ECO:0000313" key="9">
    <source>
        <dbReference type="Proteomes" id="UP000182347"/>
    </source>
</evidence>
<protein>
    <recommendedName>
        <fullName evidence="10">Malonate transporter</fullName>
    </recommendedName>
</protein>
<dbReference type="AlphaFoldDB" id="A0A1G9X6Z8"/>
<keyword evidence="5 7" id="KW-1133">Transmembrane helix</keyword>
<keyword evidence="4 7" id="KW-0812">Transmembrane</keyword>